<dbReference type="GO" id="GO:0031177">
    <property type="term" value="F:phosphopantetheine binding"/>
    <property type="evidence" value="ECO:0007669"/>
    <property type="project" value="TreeGrafter"/>
</dbReference>
<evidence type="ECO:0008006" key="5">
    <source>
        <dbReference type="Google" id="ProtNLM"/>
    </source>
</evidence>
<gene>
    <name evidence="3" type="ORF">Cme02nite_50560</name>
</gene>
<protein>
    <recommendedName>
        <fullName evidence="5">Amino acid adenylation domain-containing protein</fullName>
    </recommendedName>
</protein>
<evidence type="ECO:0000313" key="3">
    <source>
        <dbReference type="EMBL" id="GIG16724.1"/>
    </source>
</evidence>
<dbReference type="FunFam" id="3.40.50.980:FF:000002">
    <property type="entry name" value="Enterobactin synthetase component F"/>
    <property type="match status" value="1"/>
</dbReference>
<dbReference type="EMBL" id="BONJ01000028">
    <property type="protein sequence ID" value="GIG16724.1"/>
    <property type="molecule type" value="Genomic_DNA"/>
</dbReference>
<dbReference type="InterPro" id="IPR042099">
    <property type="entry name" value="ANL_N_sf"/>
</dbReference>
<evidence type="ECO:0000259" key="1">
    <source>
        <dbReference type="Pfam" id="PF00501"/>
    </source>
</evidence>
<organism evidence="3 4">
    <name type="scientific">Catellatospora methionotrophica</name>
    <dbReference type="NCBI Taxonomy" id="121620"/>
    <lineage>
        <taxon>Bacteria</taxon>
        <taxon>Bacillati</taxon>
        <taxon>Actinomycetota</taxon>
        <taxon>Actinomycetes</taxon>
        <taxon>Micromonosporales</taxon>
        <taxon>Micromonosporaceae</taxon>
        <taxon>Catellatospora</taxon>
    </lineage>
</organism>
<dbReference type="AlphaFoldDB" id="A0A8J3LDR4"/>
<evidence type="ECO:0000313" key="4">
    <source>
        <dbReference type="Proteomes" id="UP000660339"/>
    </source>
</evidence>
<dbReference type="NCBIfam" id="TIGR01733">
    <property type="entry name" value="AA-adenyl-dom"/>
    <property type="match status" value="1"/>
</dbReference>
<accession>A0A8J3LDR4</accession>
<dbReference type="Gene3D" id="3.30.300.30">
    <property type="match status" value="1"/>
</dbReference>
<feature type="domain" description="AMP-binding enzyme C-terminal" evidence="2">
    <location>
        <begin position="399"/>
        <end position="475"/>
    </location>
</feature>
<dbReference type="GO" id="GO:0043041">
    <property type="term" value="P:amino acid activation for nonribosomal peptide biosynthetic process"/>
    <property type="evidence" value="ECO:0007669"/>
    <property type="project" value="TreeGrafter"/>
</dbReference>
<dbReference type="InterPro" id="IPR025110">
    <property type="entry name" value="AMP-bd_C"/>
</dbReference>
<dbReference type="SUPFAM" id="SSF56801">
    <property type="entry name" value="Acetyl-CoA synthetase-like"/>
    <property type="match status" value="1"/>
</dbReference>
<dbReference type="Pfam" id="PF13193">
    <property type="entry name" value="AMP-binding_C"/>
    <property type="match status" value="1"/>
</dbReference>
<keyword evidence="4" id="KW-1185">Reference proteome</keyword>
<dbReference type="Gene3D" id="3.40.50.12780">
    <property type="entry name" value="N-terminal domain of ligase-like"/>
    <property type="match status" value="1"/>
</dbReference>
<sequence>MTLDQWLRRRVAEHPDRVALREGDRAWTYAALDAHIEQVAAALRASGLTPGELVAVDVPRAAGSVAAILGVLRAGGAYLPVDPAYPATRRAHLLDSSRARLHLACTTGDDTAATVRRLHDGEPAELPPGTAYVIYTSGSTGAPKGVAVTHGNVISLLHAAAQRFTFGPDEVWPSFHSYSFDVSVWEIWACLLHGGCLVVVDEQTARDPYRLAALLEQERVTVLNQVPTVFGALVKAALRSRPDLSSLRYVVLAGEAVRMSVLAQWRRGELAPGARLINMYGITETTVHSTFADVTDLPAGTGGATLVGHPMAHLRARLVDTDLREVPFGEPGEILLAGAGVAAGYLHRPELTAQRFLTLDGQTWYRSGDLAYASADGLWYIGRNDDQVKIRGFRIELGEVEAALRAAPGVDDCIVVAPANSSGQRSLVGFYTGPGPDGGEPGRALVSHLARHLPAHLVPATVVPAAQLPRTPSGKADRRRMEDIWLGRATA</sequence>
<dbReference type="Pfam" id="PF00501">
    <property type="entry name" value="AMP-binding"/>
    <property type="match status" value="1"/>
</dbReference>
<dbReference type="PANTHER" id="PTHR45527:SF1">
    <property type="entry name" value="FATTY ACID SYNTHASE"/>
    <property type="match status" value="1"/>
</dbReference>
<feature type="domain" description="AMP-dependent synthetase/ligase" evidence="1">
    <location>
        <begin position="7"/>
        <end position="346"/>
    </location>
</feature>
<proteinExistence type="predicted"/>
<dbReference type="PROSITE" id="PS00455">
    <property type="entry name" value="AMP_BINDING"/>
    <property type="match status" value="1"/>
</dbReference>
<dbReference type="CDD" id="cd05930">
    <property type="entry name" value="A_NRPS"/>
    <property type="match status" value="1"/>
</dbReference>
<reference evidence="3" key="1">
    <citation type="submission" date="2021-01" db="EMBL/GenBank/DDBJ databases">
        <title>Whole genome shotgun sequence of Catellatospora methionotrophica NBRC 14553.</title>
        <authorList>
            <person name="Komaki H."/>
            <person name="Tamura T."/>
        </authorList>
    </citation>
    <scope>NUCLEOTIDE SEQUENCE</scope>
    <source>
        <strain evidence="3">NBRC 14553</strain>
    </source>
</reference>
<name>A0A8J3LDR4_9ACTN</name>
<dbReference type="InterPro" id="IPR020845">
    <property type="entry name" value="AMP-binding_CS"/>
</dbReference>
<dbReference type="InterPro" id="IPR000873">
    <property type="entry name" value="AMP-dep_synth/lig_dom"/>
</dbReference>
<dbReference type="GO" id="GO:0044550">
    <property type="term" value="P:secondary metabolite biosynthetic process"/>
    <property type="evidence" value="ECO:0007669"/>
    <property type="project" value="TreeGrafter"/>
</dbReference>
<dbReference type="Proteomes" id="UP000660339">
    <property type="component" value="Unassembled WGS sequence"/>
</dbReference>
<evidence type="ECO:0000259" key="2">
    <source>
        <dbReference type="Pfam" id="PF13193"/>
    </source>
</evidence>
<dbReference type="InterPro" id="IPR045851">
    <property type="entry name" value="AMP-bd_C_sf"/>
</dbReference>
<comment type="caution">
    <text evidence="3">The sequence shown here is derived from an EMBL/GenBank/DDBJ whole genome shotgun (WGS) entry which is preliminary data.</text>
</comment>
<dbReference type="PANTHER" id="PTHR45527">
    <property type="entry name" value="NONRIBOSOMAL PEPTIDE SYNTHETASE"/>
    <property type="match status" value="1"/>
</dbReference>
<dbReference type="GO" id="GO:0005737">
    <property type="term" value="C:cytoplasm"/>
    <property type="evidence" value="ECO:0007669"/>
    <property type="project" value="TreeGrafter"/>
</dbReference>
<dbReference type="InterPro" id="IPR010071">
    <property type="entry name" value="AA_adenyl_dom"/>
</dbReference>